<evidence type="ECO:0000256" key="2">
    <source>
        <dbReference type="ARBA" id="ARBA00004746"/>
    </source>
</evidence>
<dbReference type="PANTHER" id="PTHR13693">
    <property type="entry name" value="CLASS II AMINOTRANSFERASE/8-AMINO-7-OXONONANOATE SYNTHASE"/>
    <property type="match status" value="1"/>
</dbReference>
<evidence type="ECO:0000256" key="8">
    <source>
        <dbReference type="ARBA" id="ARBA00022756"/>
    </source>
</evidence>
<dbReference type="InterPro" id="IPR015421">
    <property type="entry name" value="PyrdxlP-dep_Trfase_major"/>
</dbReference>
<dbReference type="Gene3D" id="3.90.1150.10">
    <property type="entry name" value="Aspartate Aminotransferase, domain 1"/>
    <property type="match status" value="1"/>
</dbReference>
<evidence type="ECO:0000256" key="10">
    <source>
        <dbReference type="ARBA" id="ARBA00032610"/>
    </source>
</evidence>
<evidence type="ECO:0000313" key="16">
    <source>
        <dbReference type="Proteomes" id="UP000824246"/>
    </source>
</evidence>
<dbReference type="AlphaFoldDB" id="A0A9D1VQU4"/>
<dbReference type="InterPro" id="IPR015424">
    <property type="entry name" value="PyrdxlP-dep_Trfase"/>
</dbReference>
<evidence type="ECO:0000256" key="3">
    <source>
        <dbReference type="ARBA" id="ARBA00005189"/>
    </source>
</evidence>
<dbReference type="PROSITE" id="PS00599">
    <property type="entry name" value="AA_TRANSFER_CLASS_2"/>
    <property type="match status" value="1"/>
</dbReference>
<accession>A0A9D1VQU4</accession>
<evidence type="ECO:0000256" key="5">
    <source>
        <dbReference type="ARBA" id="ARBA00011738"/>
    </source>
</evidence>
<keyword evidence="8" id="KW-0093">Biotin biosynthesis</keyword>
<dbReference type="InterPro" id="IPR015422">
    <property type="entry name" value="PyrdxlP-dep_Trfase_small"/>
</dbReference>
<evidence type="ECO:0000256" key="7">
    <source>
        <dbReference type="ARBA" id="ARBA00022679"/>
    </source>
</evidence>
<dbReference type="EC" id="2.3.1.47" evidence="6"/>
<sequence>MKAYNEALEELRRNGRLRQLTETECGERLIVRDGAPMLNLSSNDYLGIAQDHSLWKSFLEETPPERLLPSAVSSRLLTGNHPAYTRLERLLTRLYDRPAALVFNSGYHANSGILPAIADNRTLILADKLIHASLIDGLHLGHAPYIRYRHNDYQHLEALLREKAPLFDTVIVATESIFSMDGDICNLPRLIALKREFRNVMLYIDEAHAIGVRGQHGLGLCEEYNCIADVDMLVVTFGKAIASVGAALICDREIKEWLVNTMRPFIFTTALPPINVEWTHYILSHLDGMADKRRHLATIAQRVNDTITQERGDTGSRSHIIPYIIGDAAEAQAEAIRMQRQGFYLLPVRPPTVPAGTSRLRISLHAACNDEEIDRLIVALTQKKEV</sequence>
<dbReference type="GO" id="GO:0030170">
    <property type="term" value="F:pyridoxal phosphate binding"/>
    <property type="evidence" value="ECO:0007669"/>
    <property type="project" value="InterPro"/>
</dbReference>
<dbReference type="InterPro" id="IPR004839">
    <property type="entry name" value="Aminotransferase_I/II_large"/>
</dbReference>
<comment type="cofactor">
    <cofactor evidence="1 13">
        <name>pyridoxal 5'-phosphate</name>
        <dbReference type="ChEBI" id="CHEBI:597326"/>
    </cofactor>
</comment>
<dbReference type="Proteomes" id="UP000824246">
    <property type="component" value="Unassembled WGS sequence"/>
</dbReference>
<dbReference type="GO" id="GO:0009102">
    <property type="term" value="P:biotin biosynthetic process"/>
    <property type="evidence" value="ECO:0007669"/>
    <property type="project" value="UniProtKB-KW"/>
</dbReference>
<dbReference type="SUPFAM" id="SSF53383">
    <property type="entry name" value="PLP-dependent transferases"/>
    <property type="match status" value="1"/>
</dbReference>
<comment type="caution">
    <text evidence="15">The sequence shown here is derived from an EMBL/GenBank/DDBJ whole genome shotgun (WGS) entry which is preliminary data.</text>
</comment>
<proteinExistence type="inferred from homology"/>
<dbReference type="Pfam" id="PF00155">
    <property type="entry name" value="Aminotran_1_2"/>
    <property type="match status" value="1"/>
</dbReference>
<reference evidence="15" key="1">
    <citation type="journal article" date="2021" name="PeerJ">
        <title>Extensive microbial diversity within the chicken gut microbiome revealed by metagenomics and culture.</title>
        <authorList>
            <person name="Gilroy R."/>
            <person name="Ravi A."/>
            <person name="Getino M."/>
            <person name="Pursley I."/>
            <person name="Horton D.L."/>
            <person name="Alikhan N.F."/>
            <person name="Baker D."/>
            <person name="Gharbi K."/>
            <person name="Hall N."/>
            <person name="Watson M."/>
            <person name="Adriaenssens E.M."/>
            <person name="Foster-Nyarko E."/>
            <person name="Jarju S."/>
            <person name="Secka A."/>
            <person name="Antonio M."/>
            <person name="Oren A."/>
            <person name="Chaudhuri R.R."/>
            <person name="La Ragione R."/>
            <person name="Hildebrand F."/>
            <person name="Pallen M.J."/>
        </authorList>
    </citation>
    <scope>NUCLEOTIDE SEQUENCE</scope>
    <source>
        <strain evidence="15">ChiHjej12B11-16260</strain>
    </source>
</reference>
<dbReference type="Gene3D" id="3.40.640.10">
    <property type="entry name" value="Type I PLP-dependent aspartate aminotransferase-like (Major domain)"/>
    <property type="match status" value="1"/>
</dbReference>
<evidence type="ECO:0000256" key="12">
    <source>
        <dbReference type="ARBA" id="ARBA00047715"/>
    </source>
</evidence>
<dbReference type="GO" id="GO:0008710">
    <property type="term" value="F:8-amino-7-oxononanoate synthase activity"/>
    <property type="evidence" value="ECO:0007669"/>
    <property type="project" value="UniProtKB-EC"/>
</dbReference>
<comment type="subunit">
    <text evidence="5">Homodimer.</text>
</comment>
<dbReference type="InterPro" id="IPR050087">
    <property type="entry name" value="AON_synthase_class-II"/>
</dbReference>
<evidence type="ECO:0000256" key="11">
    <source>
        <dbReference type="ARBA" id="ARBA00033381"/>
    </source>
</evidence>
<evidence type="ECO:0000256" key="6">
    <source>
        <dbReference type="ARBA" id="ARBA00013187"/>
    </source>
</evidence>
<comment type="pathway">
    <text evidence="2">Cofactor biosynthesis; biotin biosynthesis.</text>
</comment>
<comment type="pathway">
    <text evidence="3">Lipid metabolism.</text>
</comment>
<evidence type="ECO:0000256" key="4">
    <source>
        <dbReference type="ARBA" id="ARBA00010008"/>
    </source>
</evidence>
<comment type="similarity">
    <text evidence="4">Belongs to the class-II pyridoxal-phosphate-dependent aminotransferase family. BioF subfamily.</text>
</comment>
<evidence type="ECO:0000256" key="9">
    <source>
        <dbReference type="ARBA" id="ARBA00022898"/>
    </source>
</evidence>
<evidence type="ECO:0000313" key="15">
    <source>
        <dbReference type="EMBL" id="HIX44923.1"/>
    </source>
</evidence>
<evidence type="ECO:0000259" key="14">
    <source>
        <dbReference type="Pfam" id="PF00155"/>
    </source>
</evidence>
<evidence type="ECO:0000256" key="1">
    <source>
        <dbReference type="ARBA" id="ARBA00001933"/>
    </source>
</evidence>
<dbReference type="PANTHER" id="PTHR13693:SF100">
    <property type="entry name" value="8-AMINO-7-OXONONANOATE SYNTHASE"/>
    <property type="match status" value="1"/>
</dbReference>
<keyword evidence="7" id="KW-0808">Transferase</keyword>
<dbReference type="InterPro" id="IPR001917">
    <property type="entry name" value="Aminotrans_II_pyridoxalP_BS"/>
</dbReference>
<organism evidence="15 16">
    <name type="scientific">Candidatus Barnesiella excrementipullorum</name>
    <dbReference type="NCBI Taxonomy" id="2838479"/>
    <lineage>
        <taxon>Bacteria</taxon>
        <taxon>Pseudomonadati</taxon>
        <taxon>Bacteroidota</taxon>
        <taxon>Bacteroidia</taxon>
        <taxon>Bacteroidales</taxon>
        <taxon>Barnesiellaceae</taxon>
        <taxon>Barnesiella</taxon>
    </lineage>
</organism>
<keyword evidence="9 13" id="KW-0663">Pyridoxal phosphate</keyword>
<comment type="catalytic activity">
    <reaction evidence="12">
        <text>6-carboxyhexanoyl-[ACP] + L-alanine + H(+) = (8S)-8-amino-7-oxononanoate + holo-[ACP] + CO2</text>
        <dbReference type="Rhea" id="RHEA:42288"/>
        <dbReference type="Rhea" id="RHEA-COMP:9685"/>
        <dbReference type="Rhea" id="RHEA-COMP:9955"/>
        <dbReference type="ChEBI" id="CHEBI:15378"/>
        <dbReference type="ChEBI" id="CHEBI:16526"/>
        <dbReference type="ChEBI" id="CHEBI:57972"/>
        <dbReference type="ChEBI" id="CHEBI:64479"/>
        <dbReference type="ChEBI" id="CHEBI:78846"/>
        <dbReference type="ChEBI" id="CHEBI:149468"/>
        <dbReference type="EC" id="2.3.1.47"/>
    </reaction>
</comment>
<reference evidence="15" key="2">
    <citation type="submission" date="2021-04" db="EMBL/GenBank/DDBJ databases">
        <authorList>
            <person name="Gilroy R."/>
        </authorList>
    </citation>
    <scope>NUCLEOTIDE SEQUENCE</scope>
    <source>
        <strain evidence="15">ChiHjej12B11-16260</strain>
    </source>
</reference>
<name>A0A9D1VQU4_9BACT</name>
<protein>
    <recommendedName>
        <fullName evidence="6">8-amino-7-oxononanoate synthase</fullName>
        <ecNumber evidence="6">2.3.1.47</ecNumber>
    </recommendedName>
    <alternativeName>
        <fullName evidence="10">7-keto-8-amino-pelargonic acid synthase</fullName>
    </alternativeName>
    <alternativeName>
        <fullName evidence="11">8-amino-7-ketopelargonate synthase</fullName>
    </alternativeName>
</protein>
<dbReference type="EMBL" id="DXFB01000044">
    <property type="protein sequence ID" value="HIX44923.1"/>
    <property type="molecule type" value="Genomic_DNA"/>
</dbReference>
<feature type="domain" description="Aminotransferase class I/classII large" evidence="14">
    <location>
        <begin position="36"/>
        <end position="380"/>
    </location>
</feature>
<gene>
    <name evidence="15" type="ORF">H9982_01745</name>
</gene>
<evidence type="ECO:0000256" key="13">
    <source>
        <dbReference type="RuleBase" id="RU003693"/>
    </source>
</evidence>